<evidence type="ECO:0000313" key="15">
    <source>
        <dbReference type="Proteomes" id="UP000031627"/>
    </source>
</evidence>
<keyword evidence="10 12" id="KW-0472">Membrane</keyword>
<evidence type="ECO:0000256" key="9">
    <source>
        <dbReference type="ARBA" id="ARBA00023065"/>
    </source>
</evidence>
<dbReference type="CDD" id="cd00310">
    <property type="entry name" value="ATP-synt_Fo_a_6"/>
    <property type="match status" value="1"/>
</dbReference>
<dbReference type="AlphaFoldDB" id="A0A090AR73"/>
<protein>
    <recommendedName>
        <fullName evidence="12 13">ATP synthase subunit a</fullName>
    </recommendedName>
    <alternativeName>
        <fullName evidence="12">ATP synthase F0 sector subunit a</fullName>
    </alternativeName>
    <alternativeName>
        <fullName evidence="12">F-ATPase subunit 6</fullName>
    </alternativeName>
</protein>
<evidence type="ECO:0000256" key="7">
    <source>
        <dbReference type="ARBA" id="ARBA00022781"/>
    </source>
</evidence>
<comment type="similarity">
    <text evidence="2 12 13">Belongs to the ATPase A chain family.</text>
</comment>
<proteinExistence type="inferred from homology"/>
<dbReference type="Gene3D" id="1.20.120.220">
    <property type="entry name" value="ATP synthase, F0 complex, subunit A"/>
    <property type="match status" value="1"/>
</dbReference>
<dbReference type="PROSITE" id="PS00449">
    <property type="entry name" value="ATPASE_A"/>
    <property type="match status" value="1"/>
</dbReference>
<reference evidence="14 15" key="2">
    <citation type="journal article" date="2014" name="Curr. Biol.">
        <title>Symbiont-Supplemented Maternal Investment Underpinning Host's Ecological Adaptation.</title>
        <authorList>
            <person name="Kaiwa N."/>
            <person name="Hosokawa T."/>
            <person name="Nikoh N."/>
            <person name="Tanahashi M."/>
            <person name="Moriyama M."/>
            <person name="Meng X.Y."/>
            <person name="Maeda T."/>
            <person name="Yamaguchi K."/>
            <person name="Shigenobu S."/>
            <person name="Ito M."/>
            <person name="Fukatsu T."/>
        </authorList>
    </citation>
    <scope>NUCLEOTIDE SEQUENCE [LARGE SCALE GENOMIC DNA]</scope>
    <source>
        <strain evidence="14 15">UwTKB</strain>
    </source>
</reference>
<dbReference type="NCBIfam" id="NF004477">
    <property type="entry name" value="PRK05815.1-1"/>
    <property type="match status" value="1"/>
</dbReference>
<dbReference type="EMBL" id="AP014521">
    <property type="protein sequence ID" value="BAP58265.1"/>
    <property type="molecule type" value="Genomic_DNA"/>
</dbReference>
<dbReference type="GO" id="GO:0045259">
    <property type="term" value="C:proton-transporting ATP synthase complex"/>
    <property type="evidence" value="ECO:0007669"/>
    <property type="project" value="UniProtKB-KW"/>
</dbReference>
<comment type="subcellular location">
    <subcellularLocation>
        <location evidence="12 13">Cell membrane</location>
        <topology evidence="12 13">Multi-pass membrane protein</topology>
    </subcellularLocation>
    <subcellularLocation>
        <location evidence="1">Membrane</location>
        <topology evidence="1">Multi-pass membrane protein</topology>
    </subcellularLocation>
</comment>
<keyword evidence="5 12" id="KW-0138">CF(0)</keyword>
<dbReference type="PANTHER" id="PTHR42823">
    <property type="entry name" value="ATP SYNTHASE SUBUNIT A, CHLOROPLASTIC"/>
    <property type="match status" value="1"/>
</dbReference>
<dbReference type="FunFam" id="1.20.120.220:FF:000002">
    <property type="entry name" value="ATP synthase subunit a"/>
    <property type="match status" value="1"/>
</dbReference>
<keyword evidence="7 12" id="KW-0375">Hydrogen ion transport</keyword>
<feature type="transmembrane region" description="Helical" evidence="12">
    <location>
        <begin position="224"/>
        <end position="245"/>
    </location>
</feature>
<dbReference type="SUPFAM" id="SSF81336">
    <property type="entry name" value="F1F0 ATP synthase subunit A"/>
    <property type="match status" value="1"/>
</dbReference>
<dbReference type="InterPro" id="IPR023011">
    <property type="entry name" value="ATP_synth_F0_asu_AS"/>
</dbReference>
<dbReference type="Proteomes" id="UP000031627">
    <property type="component" value="Chromosome"/>
</dbReference>
<dbReference type="HAMAP" id="MF_01393">
    <property type="entry name" value="ATP_synth_a_bact"/>
    <property type="match status" value="1"/>
</dbReference>
<evidence type="ECO:0000256" key="11">
    <source>
        <dbReference type="ARBA" id="ARBA00023310"/>
    </source>
</evidence>
<dbReference type="KEGG" id="sbw:TGUWTKB_0020"/>
<comment type="function">
    <text evidence="12 13">Key component of the proton channel; it plays a direct role in the translocation of protons across the membrane.</text>
</comment>
<dbReference type="GO" id="GO:0042777">
    <property type="term" value="P:proton motive force-driven plasma membrane ATP synthesis"/>
    <property type="evidence" value="ECO:0007669"/>
    <property type="project" value="TreeGrafter"/>
</dbReference>
<sequence length="284" mass="32984">MCILYFKGKNMIKKGEILTTQNYIKHHLKHLHFNLRTLKIVNDPIQDNNFWIVNIDSMFFSILLGAIFLLLFKKMINSFVSKGIPEKKQIALELLINFINNNVNDIYQKKSKVIAPLALTVFVWVLLMNTMDLIPVDFIPYIAENWIKLPDLRVVPSADINITLSMGLSIFLLIIFYSIYKKGSVYFFKELILKPFNHPVFIPINILLETITLISKPISLSLRLFGNIYSGELIFIVIAGFLPWWNQWTLSVPWALFHILIVFLQAFIFMTLTIVYLSLASDKH</sequence>
<accession>A0A090AR73</accession>
<evidence type="ECO:0000256" key="8">
    <source>
        <dbReference type="ARBA" id="ARBA00022989"/>
    </source>
</evidence>
<name>A0A090AR73_9ENTR</name>
<evidence type="ECO:0000256" key="2">
    <source>
        <dbReference type="ARBA" id="ARBA00006810"/>
    </source>
</evidence>
<evidence type="ECO:0000256" key="4">
    <source>
        <dbReference type="ARBA" id="ARBA00022475"/>
    </source>
</evidence>
<dbReference type="NCBIfam" id="TIGR01131">
    <property type="entry name" value="ATP_synt_6_or_A"/>
    <property type="match status" value="1"/>
</dbReference>
<evidence type="ECO:0000256" key="3">
    <source>
        <dbReference type="ARBA" id="ARBA00022448"/>
    </source>
</evidence>
<evidence type="ECO:0000313" key="14">
    <source>
        <dbReference type="EMBL" id="BAP58265.1"/>
    </source>
</evidence>
<dbReference type="PANTHER" id="PTHR42823:SF3">
    <property type="entry name" value="ATP SYNTHASE SUBUNIT A, CHLOROPLASTIC"/>
    <property type="match status" value="1"/>
</dbReference>
<gene>
    <name evidence="12 14" type="primary">atpB</name>
    <name evidence="14" type="ORF">TGUWTKB_0020</name>
</gene>
<evidence type="ECO:0000256" key="13">
    <source>
        <dbReference type="RuleBase" id="RU000483"/>
    </source>
</evidence>
<dbReference type="InterPro" id="IPR045082">
    <property type="entry name" value="ATP_syn_F0_a_bact/chloroplast"/>
</dbReference>
<feature type="transmembrane region" description="Helical" evidence="12">
    <location>
        <begin position="51"/>
        <end position="72"/>
    </location>
</feature>
<feature type="transmembrane region" description="Helical" evidence="12">
    <location>
        <begin position="162"/>
        <end position="180"/>
    </location>
</feature>
<dbReference type="HOGENOM" id="CLU_041018_1_0_6"/>
<feature type="transmembrane region" description="Helical" evidence="12">
    <location>
        <begin position="117"/>
        <end position="142"/>
    </location>
</feature>
<evidence type="ECO:0000256" key="5">
    <source>
        <dbReference type="ARBA" id="ARBA00022547"/>
    </source>
</evidence>
<keyword evidence="15" id="KW-1185">Reference proteome</keyword>
<keyword evidence="3 12" id="KW-0813">Transport</keyword>
<dbReference type="InterPro" id="IPR035908">
    <property type="entry name" value="F0_ATP_A_sf"/>
</dbReference>
<evidence type="ECO:0000256" key="12">
    <source>
        <dbReference type="HAMAP-Rule" id="MF_01393"/>
    </source>
</evidence>
<dbReference type="GO" id="GO:0005886">
    <property type="term" value="C:plasma membrane"/>
    <property type="evidence" value="ECO:0007669"/>
    <property type="project" value="UniProtKB-SubCell"/>
</dbReference>
<keyword evidence="4 12" id="KW-1003">Cell membrane</keyword>
<dbReference type="PRINTS" id="PR00123">
    <property type="entry name" value="ATPASEA"/>
</dbReference>
<dbReference type="GO" id="GO:0046933">
    <property type="term" value="F:proton-transporting ATP synthase activity, rotational mechanism"/>
    <property type="evidence" value="ECO:0007669"/>
    <property type="project" value="UniProtKB-UniRule"/>
</dbReference>
<reference evidence="15" key="1">
    <citation type="submission" date="2013-11" db="EMBL/GenBank/DDBJ databases">
        <title>Symbiont-containing voluminous jelly as an extraordinary maternal gift for overwintering insect nymphs.</title>
        <authorList>
            <person name="Kaiwa N."/>
            <person name="Hosokawa T."/>
            <person name="Nikoh N."/>
            <person name="Meng X.Y."/>
            <person name="Tanahashi M."/>
            <person name="Moriyama M."/>
            <person name="Maeda T."/>
            <person name="Yamaguchi K."/>
            <person name="Shigenobu S."/>
            <person name="Ito M."/>
            <person name="Fukatsu T."/>
        </authorList>
    </citation>
    <scope>NUCLEOTIDE SEQUENCE [LARGE SCALE GENOMIC DNA]</scope>
    <source>
        <strain evidence="15">UwTKB</strain>
    </source>
</reference>
<keyword evidence="11 12" id="KW-0066">ATP synthesis</keyword>
<keyword evidence="9 12" id="KW-0406">Ion transport</keyword>
<feature type="transmembrane region" description="Helical" evidence="12">
    <location>
        <begin position="257"/>
        <end position="279"/>
    </location>
</feature>
<dbReference type="Pfam" id="PF00119">
    <property type="entry name" value="ATP-synt_A"/>
    <property type="match status" value="1"/>
</dbReference>
<dbReference type="STRING" id="1410383.TGUWTKB_0020"/>
<evidence type="ECO:0000256" key="1">
    <source>
        <dbReference type="ARBA" id="ARBA00004141"/>
    </source>
</evidence>
<keyword evidence="8 12" id="KW-1133">Transmembrane helix</keyword>
<organism evidence="14 15">
    <name type="scientific">Candidatus Tachikawaea gelatinosa</name>
    <dbReference type="NCBI Taxonomy" id="1410383"/>
    <lineage>
        <taxon>Bacteria</taxon>
        <taxon>Pseudomonadati</taxon>
        <taxon>Pseudomonadota</taxon>
        <taxon>Gammaproteobacteria</taxon>
        <taxon>Enterobacterales</taxon>
        <taxon>Enterobacteriaceae</taxon>
        <taxon>Candidatus Tachikawaea</taxon>
    </lineage>
</organism>
<keyword evidence="6 12" id="KW-0812">Transmembrane</keyword>
<evidence type="ECO:0000256" key="10">
    <source>
        <dbReference type="ARBA" id="ARBA00023136"/>
    </source>
</evidence>
<evidence type="ECO:0000256" key="6">
    <source>
        <dbReference type="ARBA" id="ARBA00022692"/>
    </source>
</evidence>
<dbReference type="InterPro" id="IPR000568">
    <property type="entry name" value="ATP_synth_F0_asu"/>
</dbReference>